<dbReference type="Gene3D" id="2.70.98.10">
    <property type="match status" value="1"/>
</dbReference>
<keyword evidence="7" id="KW-1185">Reference proteome</keyword>
<proteinExistence type="inferred from homology"/>
<dbReference type="InterPro" id="IPR008183">
    <property type="entry name" value="Aldose_1/G6P_1-epimerase"/>
</dbReference>
<evidence type="ECO:0000313" key="6">
    <source>
        <dbReference type="EMBL" id="RPJ68752.1"/>
    </source>
</evidence>
<dbReference type="InterPro" id="IPR025532">
    <property type="entry name" value="G6P_1-epimerase"/>
</dbReference>
<gene>
    <name evidence="6" type="ORF">DRW07_04995</name>
</gene>
<feature type="active site" evidence="5">
    <location>
        <position position="159"/>
    </location>
</feature>
<dbReference type="RefSeq" id="WP_124026752.1">
    <property type="nucleotide sequence ID" value="NZ_JBHRSN010000005.1"/>
</dbReference>
<dbReference type="Pfam" id="PF01263">
    <property type="entry name" value="Aldose_epim"/>
    <property type="match status" value="1"/>
</dbReference>
<dbReference type="GO" id="GO:0047938">
    <property type="term" value="F:glucose-6-phosphate 1-epimerase activity"/>
    <property type="evidence" value="ECO:0007669"/>
    <property type="project" value="UniProtKB-UniRule"/>
</dbReference>
<evidence type="ECO:0000256" key="4">
    <source>
        <dbReference type="PIRNR" id="PIRNR016020"/>
    </source>
</evidence>
<evidence type="ECO:0000256" key="3">
    <source>
        <dbReference type="ARBA" id="ARBA00023235"/>
    </source>
</evidence>
<dbReference type="EC" id="5.1.3.15" evidence="4"/>
<dbReference type="InterPro" id="IPR014718">
    <property type="entry name" value="GH-type_carb-bd"/>
</dbReference>
<dbReference type="EMBL" id="RPOK01000001">
    <property type="protein sequence ID" value="RPJ68752.1"/>
    <property type="molecule type" value="Genomic_DNA"/>
</dbReference>
<dbReference type="PANTHER" id="PTHR11122">
    <property type="entry name" value="APOSPORY-ASSOCIATED PROTEIN C-RELATED"/>
    <property type="match status" value="1"/>
</dbReference>
<reference evidence="6 7" key="1">
    <citation type="submission" date="2018-11" db="EMBL/GenBank/DDBJ databases">
        <authorList>
            <person name="Ye M.-Q."/>
            <person name="Du Z.-J."/>
        </authorList>
    </citation>
    <scope>NUCLEOTIDE SEQUENCE [LARGE SCALE GENOMIC DNA]</scope>
    <source>
        <strain evidence="6 7">U0105</strain>
    </source>
</reference>
<sequence length="280" mass="31313">MTVSTFVQESRRGELATLIIDNALGRAEIALFGAHVLSFTPHHDNRQRLWLSPHADLSGKKPIRGGVPLCWPWFSNDHGREQGELPSHGFLRSQIWSLTDTEQKDETTTVTLTPDHTRSDGFDYSADVTLTVTVGRELEVALTTTNTGKEAFTFNAALHTYFNVDNIAETRLEGLTGKYKDKVSNWAEVETPSPYTFSRETDRIHLDKAEQTTLCMNAHQTLIRHYGHDSIVVWNPWGSAASISDMDAFGYKHMLCVETAITQGAVLQPLDSRTLKQIVA</sequence>
<comment type="caution">
    <text evidence="6">The sequence shown here is derived from an EMBL/GenBank/DDBJ whole genome shotgun (WGS) entry which is preliminary data.</text>
</comment>
<dbReference type="GO" id="GO:0030246">
    <property type="term" value="F:carbohydrate binding"/>
    <property type="evidence" value="ECO:0007669"/>
    <property type="project" value="UniProtKB-UniRule"/>
</dbReference>
<evidence type="ECO:0000256" key="2">
    <source>
        <dbReference type="ARBA" id="ARBA00005866"/>
    </source>
</evidence>
<dbReference type="PANTHER" id="PTHR11122:SF13">
    <property type="entry name" value="GLUCOSE-6-PHOSPHATE 1-EPIMERASE"/>
    <property type="match status" value="1"/>
</dbReference>
<comment type="similarity">
    <text evidence="2 4">Belongs to the glucose-6-phosphate 1-epimerase family.</text>
</comment>
<dbReference type="InterPro" id="IPR011013">
    <property type="entry name" value="Gal_mutarotase_sf_dom"/>
</dbReference>
<evidence type="ECO:0000313" key="7">
    <source>
        <dbReference type="Proteomes" id="UP000275281"/>
    </source>
</evidence>
<dbReference type="SUPFAM" id="SSF74650">
    <property type="entry name" value="Galactose mutarotase-like"/>
    <property type="match status" value="1"/>
</dbReference>
<dbReference type="CDD" id="cd09020">
    <property type="entry name" value="D-hex-6-P-epi_like"/>
    <property type="match status" value="1"/>
</dbReference>
<dbReference type="OrthoDB" id="9790727at2"/>
<comment type="catalytic activity">
    <reaction evidence="1">
        <text>alpha-D-glucose 6-phosphate = beta-D-glucose 6-phosphate</text>
        <dbReference type="Rhea" id="RHEA:16249"/>
        <dbReference type="ChEBI" id="CHEBI:58225"/>
        <dbReference type="ChEBI" id="CHEBI:58247"/>
        <dbReference type="EC" id="5.1.3.15"/>
    </reaction>
</comment>
<keyword evidence="3 4" id="KW-0413">Isomerase</keyword>
<evidence type="ECO:0000256" key="5">
    <source>
        <dbReference type="PIRSR" id="PIRSR016020-1"/>
    </source>
</evidence>
<evidence type="ECO:0000256" key="1">
    <source>
        <dbReference type="ARBA" id="ARBA00001096"/>
    </source>
</evidence>
<name>A0A3N5Y406_9ALTE</name>
<accession>A0A3N5Y406</accession>
<feature type="active site" evidence="5">
    <location>
        <position position="258"/>
    </location>
</feature>
<dbReference type="PIRSF" id="PIRSF016020">
    <property type="entry name" value="PHexose_mutarotase"/>
    <property type="match status" value="1"/>
</dbReference>
<dbReference type="GO" id="GO:0005975">
    <property type="term" value="P:carbohydrate metabolic process"/>
    <property type="evidence" value="ECO:0007669"/>
    <property type="project" value="InterPro"/>
</dbReference>
<dbReference type="AlphaFoldDB" id="A0A3N5Y406"/>
<organism evidence="6 7">
    <name type="scientific">Alteromonas sediminis</name>
    <dbReference type="NCBI Taxonomy" id="2259342"/>
    <lineage>
        <taxon>Bacteria</taxon>
        <taxon>Pseudomonadati</taxon>
        <taxon>Pseudomonadota</taxon>
        <taxon>Gammaproteobacteria</taxon>
        <taxon>Alteromonadales</taxon>
        <taxon>Alteromonadaceae</taxon>
        <taxon>Alteromonas/Salinimonas group</taxon>
        <taxon>Alteromonas</taxon>
    </lineage>
</organism>
<protein>
    <recommendedName>
        <fullName evidence="4">Putative glucose-6-phosphate 1-epimerase</fullName>
        <ecNumber evidence="4">5.1.3.15</ecNumber>
    </recommendedName>
</protein>
<dbReference type="Proteomes" id="UP000275281">
    <property type="component" value="Unassembled WGS sequence"/>
</dbReference>